<keyword evidence="3" id="KW-1185">Reference proteome</keyword>
<dbReference type="OrthoDB" id="120976at2759"/>
<feature type="compositionally biased region" description="Low complexity" evidence="1">
    <location>
        <begin position="475"/>
        <end position="498"/>
    </location>
</feature>
<feature type="compositionally biased region" description="Gly residues" evidence="1">
    <location>
        <begin position="282"/>
        <end position="291"/>
    </location>
</feature>
<dbReference type="RefSeq" id="XP_042922290.1">
    <property type="nucleotide sequence ID" value="XM_043065290.1"/>
</dbReference>
<dbReference type="Gramene" id="PNW80199">
    <property type="protein sequence ID" value="PNW80199"/>
    <property type="gene ID" value="CHLRE_08g382200v5"/>
</dbReference>
<feature type="region of interest" description="Disordered" evidence="1">
    <location>
        <begin position="103"/>
        <end position="131"/>
    </location>
</feature>
<dbReference type="EMBL" id="CM008969">
    <property type="protein sequence ID" value="PNW80200.1"/>
    <property type="molecule type" value="Genomic_DNA"/>
</dbReference>
<feature type="compositionally biased region" description="Gly residues" evidence="1">
    <location>
        <begin position="558"/>
        <end position="573"/>
    </location>
</feature>
<feature type="compositionally biased region" description="Low complexity" evidence="1">
    <location>
        <begin position="505"/>
        <end position="524"/>
    </location>
</feature>
<evidence type="ECO:0000313" key="3">
    <source>
        <dbReference type="Proteomes" id="UP000006906"/>
    </source>
</evidence>
<dbReference type="Proteomes" id="UP000006906">
    <property type="component" value="Chromosome 8"/>
</dbReference>
<dbReference type="EMBL" id="CM008969">
    <property type="protein sequence ID" value="PNW80199.1"/>
    <property type="molecule type" value="Genomic_DNA"/>
</dbReference>
<reference evidence="2" key="2">
    <citation type="submission" date="2017-07" db="EMBL/GenBank/DDBJ databases">
        <title>WGS assembly of Chlamydomonas reinhardtii.</title>
        <authorList>
            <consortium name="Chlamydomonas Annotation Team"/>
            <consortium name="JGI Annotation Team"/>
            <person name="Merchant S.S."/>
            <person name="Prochnik S.E."/>
            <person name="Vallon O."/>
            <person name="Harris E.H."/>
            <person name="Karpowicz S.J."/>
            <person name="Witman G.B."/>
            <person name="Terry A."/>
            <person name="Salamov A."/>
            <person name="Fritz-Laylin L.K."/>
            <person name="Marechal-Drouard L."/>
            <person name="Marshall W.F."/>
            <person name="Qu L.H."/>
            <person name="Nelson D.R."/>
            <person name="Sanderfoot A.A."/>
            <person name="Spalding M.H."/>
            <person name="Kapitonov V.V."/>
            <person name="Ren Q."/>
            <person name="Ferris P."/>
            <person name="Lindquist E."/>
            <person name="Shapiro H."/>
            <person name="Lucas S.M."/>
            <person name="Grimwood J."/>
            <person name="Schmutz J."/>
            <person name="Grigoriev I.V."/>
            <person name="Rokhsar D.S."/>
        </authorList>
    </citation>
    <scope>NUCLEOTIDE SEQUENCE</scope>
    <source>
        <strain evidence="2">CC-503 cw92 mt+</strain>
    </source>
</reference>
<reference evidence="2 3" key="1">
    <citation type="journal article" date="2007" name="Science">
        <title>The Chlamydomonas genome reveals the evolution of key animal and plant functions.</title>
        <authorList>
            <person name="Merchant S.S."/>
            <person name="Prochnik S.E."/>
            <person name="Vallon O."/>
            <person name="Harris E.H."/>
            <person name="Karpowicz S.J."/>
            <person name="Witman G.B."/>
            <person name="Terry A."/>
            <person name="Salamov A."/>
            <person name="Fritz-Laylin L.K."/>
            <person name="Marechal-Drouard L."/>
            <person name="Marshall W.F."/>
            <person name="Qu L.H."/>
            <person name="Nelson D.R."/>
            <person name="Sanderfoot A.A."/>
            <person name="Spalding M.H."/>
            <person name="Kapitonov V.V."/>
            <person name="Ren Q."/>
            <person name="Ferris P."/>
            <person name="Lindquist E."/>
            <person name="Shapiro H."/>
            <person name="Lucas S.M."/>
            <person name="Grimwood J."/>
            <person name="Schmutz J."/>
            <person name="Cardol P."/>
            <person name="Cerutti H."/>
            <person name="Chanfreau G."/>
            <person name="Chen C.L."/>
            <person name="Cognat V."/>
            <person name="Croft M.T."/>
            <person name="Dent R."/>
            <person name="Dutcher S."/>
            <person name="Fernandez E."/>
            <person name="Fukuzawa H."/>
            <person name="Gonzalez-Ballester D."/>
            <person name="Gonzalez-Halphen D."/>
            <person name="Hallmann A."/>
            <person name="Hanikenne M."/>
            <person name="Hippler M."/>
            <person name="Inwood W."/>
            <person name="Jabbari K."/>
            <person name="Kalanon M."/>
            <person name="Kuras R."/>
            <person name="Lefebvre P.A."/>
            <person name="Lemaire S.D."/>
            <person name="Lobanov A.V."/>
            <person name="Lohr M."/>
            <person name="Manuell A."/>
            <person name="Meier I."/>
            <person name="Mets L."/>
            <person name="Mittag M."/>
            <person name="Mittelmeier T."/>
            <person name="Moroney J.V."/>
            <person name="Moseley J."/>
            <person name="Napoli C."/>
            <person name="Nedelcu A.M."/>
            <person name="Niyogi K."/>
            <person name="Novoselov S.V."/>
            <person name="Paulsen I.T."/>
            <person name="Pazour G."/>
            <person name="Purton S."/>
            <person name="Ral J.P."/>
            <person name="Riano-Pachon D.M."/>
            <person name="Riekhof W."/>
            <person name="Rymarquis L."/>
            <person name="Schroda M."/>
            <person name="Stern D."/>
            <person name="Umen J."/>
            <person name="Willows R."/>
            <person name="Wilson N."/>
            <person name="Zimmer S.L."/>
            <person name="Allmer J."/>
            <person name="Balk J."/>
            <person name="Bisova K."/>
            <person name="Chen C.J."/>
            <person name="Elias M."/>
            <person name="Gendler K."/>
            <person name="Hauser C."/>
            <person name="Lamb M.R."/>
            <person name="Ledford H."/>
            <person name="Long J.C."/>
            <person name="Minagawa J."/>
            <person name="Page M.D."/>
            <person name="Pan J."/>
            <person name="Pootakham W."/>
            <person name="Roje S."/>
            <person name="Rose A."/>
            <person name="Stahlberg E."/>
            <person name="Terauchi A.M."/>
            <person name="Yang P."/>
            <person name="Ball S."/>
            <person name="Bowler C."/>
            <person name="Dieckmann C.L."/>
            <person name="Gladyshev V.N."/>
            <person name="Green P."/>
            <person name="Jorgensen R."/>
            <person name="Mayfield S."/>
            <person name="Mueller-Roeber B."/>
            <person name="Rajamani S."/>
            <person name="Sayre R.T."/>
            <person name="Brokstein P."/>
            <person name="Dubchak I."/>
            <person name="Goodstein D."/>
            <person name="Hornick L."/>
            <person name="Huang Y.W."/>
            <person name="Jhaveri J."/>
            <person name="Luo Y."/>
            <person name="Martinez D."/>
            <person name="Ngau W.C."/>
            <person name="Otillar B."/>
            <person name="Poliakov A."/>
            <person name="Porter A."/>
            <person name="Szajkowski L."/>
            <person name="Werner G."/>
            <person name="Zhou K."/>
            <person name="Grigoriev I.V."/>
            <person name="Rokhsar D.S."/>
            <person name="Grossman A.R."/>
        </authorList>
    </citation>
    <scope>NUCLEOTIDE SEQUENCE [LARGE SCALE GENOMIC DNA]</scope>
    <source>
        <strain evidence="3">CC-503</strain>
        <strain evidence="2">CC-503 cw92 mt+</strain>
    </source>
</reference>
<dbReference type="InterPro" id="IPR052394">
    <property type="entry name" value="LRR-containing"/>
</dbReference>
<dbReference type="STRING" id="3055.A0A2K3DI41"/>
<feature type="compositionally biased region" description="Low complexity" evidence="1">
    <location>
        <begin position="536"/>
        <end position="549"/>
    </location>
</feature>
<feature type="region of interest" description="Disordered" evidence="1">
    <location>
        <begin position="377"/>
        <end position="439"/>
    </location>
</feature>
<feature type="compositionally biased region" description="Low complexity" evidence="1">
    <location>
        <begin position="574"/>
        <end position="584"/>
    </location>
</feature>
<proteinExistence type="predicted"/>
<feature type="compositionally biased region" description="Pro residues" evidence="1">
    <location>
        <begin position="122"/>
        <end position="131"/>
    </location>
</feature>
<protein>
    <recommendedName>
        <fullName evidence="4">Flagellar associated protein</fullName>
    </recommendedName>
</protein>
<organism evidence="2 3">
    <name type="scientific">Chlamydomonas reinhardtii</name>
    <name type="common">Chlamydomonas smithii</name>
    <dbReference type="NCBI Taxonomy" id="3055"/>
    <lineage>
        <taxon>Eukaryota</taxon>
        <taxon>Viridiplantae</taxon>
        <taxon>Chlorophyta</taxon>
        <taxon>core chlorophytes</taxon>
        <taxon>Chlorophyceae</taxon>
        <taxon>CS clade</taxon>
        <taxon>Chlamydomonadales</taxon>
        <taxon>Chlamydomonadaceae</taxon>
        <taxon>Chlamydomonas</taxon>
    </lineage>
</organism>
<evidence type="ECO:0000256" key="1">
    <source>
        <dbReference type="SAM" id="MobiDB-lite"/>
    </source>
</evidence>
<feature type="compositionally biased region" description="Low complexity" evidence="1">
    <location>
        <begin position="70"/>
        <end position="84"/>
    </location>
</feature>
<evidence type="ECO:0008006" key="4">
    <source>
        <dbReference type="Google" id="ProtNLM"/>
    </source>
</evidence>
<dbReference type="AlphaFoldDB" id="A0A2K3DI41"/>
<feature type="region of interest" description="Disordered" evidence="1">
    <location>
        <begin position="54"/>
        <end position="87"/>
    </location>
</feature>
<dbReference type="Gramene" id="PNW80200">
    <property type="protein sequence ID" value="PNW80200"/>
    <property type="gene ID" value="CHLRE_08g382200v5"/>
</dbReference>
<gene>
    <name evidence="2" type="ORF">CHLRE_08g382200v5</name>
</gene>
<feature type="region of interest" description="Disordered" evidence="1">
    <location>
        <begin position="467"/>
        <end position="588"/>
    </location>
</feature>
<feature type="region of interest" description="Disordered" evidence="1">
    <location>
        <begin position="15"/>
        <end position="38"/>
    </location>
</feature>
<name>A0A2K3DI41_CHLRE</name>
<feature type="region of interest" description="Disordered" evidence="1">
    <location>
        <begin position="225"/>
        <end position="296"/>
    </location>
</feature>
<evidence type="ECO:0000313" key="2">
    <source>
        <dbReference type="EMBL" id="PNW80199.1"/>
    </source>
</evidence>
<dbReference type="RefSeq" id="XP_042922291.1">
    <property type="nucleotide sequence ID" value="XM_043065289.1"/>
</dbReference>
<dbReference type="PANTHER" id="PTHR24114">
    <property type="entry name" value="LEUCINE RICH REPEAT FAMILY PROTEIN"/>
    <property type="match status" value="1"/>
</dbReference>
<dbReference type="KEGG" id="cre:CHLRE_08g382200v5"/>
<feature type="compositionally biased region" description="Gly residues" evidence="1">
    <location>
        <begin position="379"/>
        <end position="397"/>
    </location>
</feature>
<sequence>MGKLLPRFLVLPDASAESSYDGLALKDPQSNSCRSTKPAAPAVTFLGDRPSLAGSVSSSVAGSGAGTDCSRTSSNASSSSRASSQTAPAGHCCVAVPTAAGGDQHYQQGSGDSADVAAGRRPLPPLPSLPLPLLHPPSLAADAADTAAASYAAPLTSRAHSVSGMELARLALSSCSAAERELHHTHWSSSENSHLSASPAALVAAKLGLPDAAGRQHAALSHPLAAGARGMPFPGSSGSSSRARPAQSEGGPSIRSSPLPVAGAVIPATAEAQPASEAPAAAGGGGGGKPGAWGRLTSMARGPAAAAAAAGGLNARHKEEAEALPAGASAAAMRVLAELQERDEFSLVAAARQRSRRSLVIPEQRLRSMPSWSLLQGLPAGGAAGGGSSGDGTGVGGEASASTTRRDGEPQRATQQPSMPCTGAVAATQLPPSSSAPADFPELMSRVRSCPDVARLLADLHLGEFADADDGDAGGTTSPAASSSRNGAAAAAASSAGAQQQLSPIGGRIARARAEATARSTSGSQLPPALPSPVAGNSRLSRSSSTGLTYDSLPTPGRSGGGSSNNVAVGGGSRQSSHAAAGSRSRAHVQSDMGLAGFPAVDECGEDEVEESAAAVRALAARYGSTAVVPDDSGGGGGALLLLGLDLQELAFRDKGAKLREALQAANPAAYSEEAAEAAEAAYRALAERAKLRLKRLQEEPTTEEAVERQLKLAVTDLGSQRPFFMPPVLGKARVERPFTEKRQQQVVQQHVWTLDDSIFAQRKKENEARDLFDTEKVHKQQLSLDWQRVVSKTRFRKMVARGDLGVKNDGQRLDEELNEVRQELEKQAGFIRSAFNYYSMIGGGISSSDILQMGANVWLNFCNDAGIVHPSQRGCTVQDLQTIFISVNFEEESETAEAEANDDDAMMRFEFMEGIVRAAFGKYIASKQLTDMSDAVARLLEESASCPDLPPEAKVDPNDFRRNRFYTEQVEVVIKEYYDLLFATFKLYKARDRCKLFWPEHWAAFLDGNKLLGLATGVERREAKLIFGWSQALVTDELRRRQRAVSLTFWDFVEAVARLADLISAPDHEDIIGYFMSEGEEPPELDRLVYEYYRHVGDAGTDRKRDSAELVAPPSRPLEVKLRLLLEYLVVSLREAWGGKDAKDVAAKVLKMATYLSGGIEMG</sequence>
<dbReference type="GeneID" id="66054517"/>
<feature type="compositionally biased region" description="Low complexity" evidence="1">
    <location>
        <begin position="234"/>
        <end position="246"/>
    </location>
</feature>
<feature type="compositionally biased region" description="Low complexity" evidence="1">
    <location>
        <begin position="267"/>
        <end position="281"/>
    </location>
</feature>
<accession>A0A2K3DI41</accession>
<dbReference type="PANTHER" id="PTHR24114:SF2">
    <property type="entry name" value="F-BOX DOMAIN-CONTAINING PROTEIN-RELATED"/>
    <property type="match status" value="1"/>
</dbReference>